<keyword evidence="2" id="KW-1185">Reference proteome</keyword>
<reference evidence="1 2" key="1">
    <citation type="journal article" date="2018" name="Front. Plant Sci.">
        <title>Red Clover (Trifolium pratense) and Zigzag Clover (T. medium) - A Picture of Genomic Similarities and Differences.</title>
        <authorList>
            <person name="Dluhosova J."/>
            <person name="Istvanek J."/>
            <person name="Nedelnik J."/>
            <person name="Repkova J."/>
        </authorList>
    </citation>
    <scope>NUCLEOTIDE SEQUENCE [LARGE SCALE GENOMIC DNA]</scope>
    <source>
        <strain evidence="2">cv. 10/8</strain>
        <tissue evidence="1">Leaf</tissue>
    </source>
</reference>
<evidence type="ECO:0000313" key="2">
    <source>
        <dbReference type="Proteomes" id="UP000265520"/>
    </source>
</evidence>
<dbReference type="Proteomes" id="UP000265520">
    <property type="component" value="Unassembled WGS sequence"/>
</dbReference>
<dbReference type="EMBL" id="LXQA010596807">
    <property type="protein sequence ID" value="MCI61281.1"/>
    <property type="molecule type" value="Genomic_DNA"/>
</dbReference>
<evidence type="ECO:0000313" key="1">
    <source>
        <dbReference type="EMBL" id="MCI61281.1"/>
    </source>
</evidence>
<name>A0A392TJH1_9FABA</name>
<sequence length="49" mass="5731">MESFDDGYGIMLGQSSSTANVIAQQSHKLYLIRKIYARIANERRWKRAR</sequence>
<protein>
    <submittedName>
        <fullName evidence="1">Mannan endo-14-beta-mannosidase 7-like</fullName>
    </submittedName>
</protein>
<organism evidence="1 2">
    <name type="scientific">Trifolium medium</name>
    <dbReference type="NCBI Taxonomy" id="97028"/>
    <lineage>
        <taxon>Eukaryota</taxon>
        <taxon>Viridiplantae</taxon>
        <taxon>Streptophyta</taxon>
        <taxon>Embryophyta</taxon>
        <taxon>Tracheophyta</taxon>
        <taxon>Spermatophyta</taxon>
        <taxon>Magnoliopsida</taxon>
        <taxon>eudicotyledons</taxon>
        <taxon>Gunneridae</taxon>
        <taxon>Pentapetalae</taxon>
        <taxon>rosids</taxon>
        <taxon>fabids</taxon>
        <taxon>Fabales</taxon>
        <taxon>Fabaceae</taxon>
        <taxon>Papilionoideae</taxon>
        <taxon>50 kb inversion clade</taxon>
        <taxon>NPAAA clade</taxon>
        <taxon>Hologalegina</taxon>
        <taxon>IRL clade</taxon>
        <taxon>Trifolieae</taxon>
        <taxon>Trifolium</taxon>
    </lineage>
</organism>
<dbReference type="AlphaFoldDB" id="A0A392TJH1"/>
<accession>A0A392TJH1</accession>
<proteinExistence type="predicted"/>
<comment type="caution">
    <text evidence="1">The sequence shown here is derived from an EMBL/GenBank/DDBJ whole genome shotgun (WGS) entry which is preliminary data.</text>
</comment>
<feature type="non-terminal residue" evidence="1">
    <location>
        <position position="49"/>
    </location>
</feature>